<comment type="caution">
    <text evidence="1">The sequence shown here is derived from an EMBL/GenBank/DDBJ whole genome shotgun (WGS) entry which is preliminary data.</text>
</comment>
<dbReference type="EMBL" id="AKWM02000075">
    <property type="protein sequence ID" value="EKR98714.1"/>
    <property type="molecule type" value="Genomic_DNA"/>
</dbReference>
<evidence type="ECO:0000313" key="2">
    <source>
        <dbReference type="Proteomes" id="UP000001343"/>
    </source>
</evidence>
<gene>
    <name evidence="1" type="ORF">LEP1GSC125_1248</name>
</gene>
<evidence type="ECO:0000313" key="1">
    <source>
        <dbReference type="EMBL" id="EKR98714.1"/>
    </source>
</evidence>
<organism evidence="1 2">
    <name type="scientific">Leptospira mayottensis 200901122</name>
    <dbReference type="NCBI Taxonomy" id="1193010"/>
    <lineage>
        <taxon>Bacteria</taxon>
        <taxon>Pseudomonadati</taxon>
        <taxon>Spirochaetota</taxon>
        <taxon>Spirochaetia</taxon>
        <taxon>Leptospirales</taxon>
        <taxon>Leptospiraceae</taxon>
        <taxon>Leptospira</taxon>
    </lineage>
</organism>
<sequence>MQHGLNEEIGIYEKIEMLRCRLKRRARFFFAEAKKNSSTFLSRLKAENYTKQIGLEEKIAVKVDGKVVLEEREQFTSNLLKKITQTTNGETIAYNVETNIYRTVLNDYMGESGVVSQIFNAELQQRAGEQKLQWNLKEQEFYDLKSDWIQNISYLKQTGTKRWENMVQEFQGKWKDWRNDFKAQHEANQKIYLDRIESTLEKKETWTQSFLQKSNDQADELTMKEMYDSISGIVTSMQENLPAGVSMNVNVNDILSSILSKKPGSISASLIERASSIDTNFFLNEVKKYNFNDSGLKEQFKGLLNETNKLSQNLIILQTLESLRNLPEVFAKTIKEQNESVDDQLNQTMAYGGFARLGAAYVRTIKTASGGDEVQTLGTYQNYNYNPPTVFPEVKDSNGKSWDLGKPELLIDHENVPSANDLTVMVRLAKNKMSAEFKKVFNPEKQHNYEAEKGLFDPSEVEASFNDYLEGVRNGDSVSCMGKSAEQCAQSAMNSGFLVGEVSDGSFGEAQFSQFYVILKTKKEMDKRKGKMDAARHRKSGGMGRFYNQLGAMGEGSVELAKGIGNAVISGVKASLKATTDLNGAKKDLREAGKQSERALQGAFMQCREPWTLHCLQQRQYWNRL</sequence>
<proteinExistence type="predicted"/>
<protein>
    <submittedName>
        <fullName evidence="1">Uncharacterized protein</fullName>
    </submittedName>
</protein>
<dbReference type="AlphaFoldDB" id="A0AA87MLV8"/>
<dbReference type="Proteomes" id="UP000001343">
    <property type="component" value="Unassembled WGS sequence"/>
</dbReference>
<name>A0AA87MLV8_9LEPT</name>
<reference evidence="1 2" key="1">
    <citation type="journal article" date="2014" name="Int. J. Syst. Evol. Microbiol.">
        <title>Leptospira mayottensis sp. nov., a pathogenic species of the genus Leptospira isolated from humans.</title>
        <authorList>
            <person name="Bourhy P."/>
            <person name="Collet L."/>
            <person name="Brisse S."/>
            <person name="Picardeau M."/>
        </authorList>
    </citation>
    <scope>NUCLEOTIDE SEQUENCE [LARGE SCALE GENOMIC DNA]</scope>
    <source>
        <strain evidence="1 2">200901122</strain>
    </source>
</reference>
<accession>A0AA87MLV8</accession>